<feature type="signal peptide" evidence="1">
    <location>
        <begin position="1"/>
        <end position="21"/>
    </location>
</feature>
<gene>
    <name evidence="2" type="ORF">LPC04_24505</name>
</gene>
<dbReference type="AlphaFoldDB" id="A0A9X1YM48"/>
<feature type="chain" id="PRO_5040946162" evidence="1">
    <location>
        <begin position="22"/>
        <end position="112"/>
    </location>
</feature>
<organism evidence="2 3">
    <name type="scientific">Scleromatobacter humisilvae</name>
    <dbReference type="NCBI Taxonomy" id="2897159"/>
    <lineage>
        <taxon>Bacteria</taxon>
        <taxon>Pseudomonadati</taxon>
        <taxon>Pseudomonadota</taxon>
        <taxon>Betaproteobacteria</taxon>
        <taxon>Burkholderiales</taxon>
        <taxon>Sphaerotilaceae</taxon>
        <taxon>Scleromatobacter</taxon>
    </lineage>
</organism>
<keyword evidence="1" id="KW-0732">Signal</keyword>
<accession>A0A9X1YM48</accession>
<evidence type="ECO:0000313" key="3">
    <source>
        <dbReference type="Proteomes" id="UP001139353"/>
    </source>
</evidence>
<dbReference type="Proteomes" id="UP001139353">
    <property type="component" value="Unassembled WGS sequence"/>
</dbReference>
<proteinExistence type="predicted"/>
<dbReference type="EMBL" id="JAJLJH010000010">
    <property type="protein sequence ID" value="MCK9688889.1"/>
    <property type="molecule type" value="Genomic_DNA"/>
</dbReference>
<dbReference type="RefSeq" id="WP_275684928.1">
    <property type="nucleotide sequence ID" value="NZ_JAJLJH010000010.1"/>
</dbReference>
<protein>
    <submittedName>
        <fullName evidence="2">DUF4148 domain-containing protein</fullName>
    </submittedName>
</protein>
<evidence type="ECO:0000256" key="1">
    <source>
        <dbReference type="SAM" id="SignalP"/>
    </source>
</evidence>
<sequence>MQVRQVIAAALLAVTAVGAMSQEIDRSENLQGKSLAAAAAQADNAGRTRASVVAETRNLKADGQLNAVGERADAPVVTVVPQTQMAGRTRADVKAELAQWRQTHKLVVGDLG</sequence>
<evidence type="ECO:0000313" key="2">
    <source>
        <dbReference type="EMBL" id="MCK9688889.1"/>
    </source>
</evidence>
<name>A0A9X1YM48_9BURK</name>
<keyword evidence="3" id="KW-1185">Reference proteome</keyword>
<reference evidence="2" key="1">
    <citation type="submission" date="2021-11" db="EMBL/GenBank/DDBJ databases">
        <title>BS-T2-15 a new species belonging to the Comamonadaceae family isolated from the soil of a French oak forest.</title>
        <authorList>
            <person name="Mieszkin S."/>
            <person name="Alain K."/>
        </authorList>
    </citation>
    <scope>NUCLEOTIDE SEQUENCE</scope>
    <source>
        <strain evidence="2">BS-T2-15</strain>
    </source>
</reference>
<comment type="caution">
    <text evidence="2">The sequence shown here is derived from an EMBL/GenBank/DDBJ whole genome shotgun (WGS) entry which is preliminary data.</text>
</comment>